<evidence type="ECO:0000313" key="2">
    <source>
        <dbReference type="Proteomes" id="UP000663814"/>
    </source>
</evidence>
<name>A0ABS7XEG3_9GAMM</name>
<dbReference type="RefSeq" id="WP_205311802.1">
    <property type="nucleotide sequence ID" value="NZ_JAERPS020000006.1"/>
</dbReference>
<dbReference type="PROSITE" id="PS51257">
    <property type="entry name" value="PROKAR_LIPOPROTEIN"/>
    <property type="match status" value="1"/>
</dbReference>
<dbReference type="Proteomes" id="UP000663814">
    <property type="component" value="Unassembled WGS sequence"/>
</dbReference>
<accession>A0ABS7XEG3</accession>
<dbReference type="SUPFAM" id="SSF53474">
    <property type="entry name" value="alpha/beta-Hydrolases"/>
    <property type="match status" value="1"/>
</dbReference>
<gene>
    <name evidence="1" type="ORF">I4W93_016000</name>
</gene>
<proteinExistence type="predicted"/>
<evidence type="ECO:0000313" key="1">
    <source>
        <dbReference type="EMBL" id="MBZ9613093.1"/>
    </source>
</evidence>
<dbReference type="Gene3D" id="3.40.50.1820">
    <property type="entry name" value="alpha/beta hydrolase"/>
    <property type="match status" value="1"/>
</dbReference>
<evidence type="ECO:0008006" key="3">
    <source>
        <dbReference type="Google" id="ProtNLM"/>
    </source>
</evidence>
<dbReference type="InterPro" id="IPR029058">
    <property type="entry name" value="AB_hydrolase_fold"/>
</dbReference>
<reference evidence="1 2" key="1">
    <citation type="submission" date="2021-08" db="EMBL/GenBank/DDBJ databases">
        <title>Rheinheimera aquimaris sp. nov., isolated from seawater of the East Sea in Korea.</title>
        <authorList>
            <person name="Kim K.H."/>
            <person name="Wenting R."/>
            <person name="Kim K.R."/>
            <person name="Jeon C.O."/>
        </authorList>
    </citation>
    <scope>NUCLEOTIDE SEQUENCE [LARGE SCALE GENOMIC DNA]</scope>
    <source>
        <strain evidence="1 2">MA-13</strain>
    </source>
</reference>
<organism evidence="1 2">
    <name type="scientific">Rheinheimera maricola</name>
    <dbReference type="NCBI Taxonomy" id="2793282"/>
    <lineage>
        <taxon>Bacteria</taxon>
        <taxon>Pseudomonadati</taxon>
        <taxon>Pseudomonadota</taxon>
        <taxon>Gammaproteobacteria</taxon>
        <taxon>Chromatiales</taxon>
        <taxon>Chromatiaceae</taxon>
        <taxon>Rheinheimera</taxon>
    </lineage>
</organism>
<protein>
    <recommendedName>
        <fullName evidence="3">Alpha/beta hydrolase</fullName>
    </recommendedName>
</protein>
<keyword evidence="2" id="KW-1185">Reference proteome</keyword>
<dbReference type="EMBL" id="JAERPS020000006">
    <property type="protein sequence ID" value="MBZ9613093.1"/>
    <property type="molecule type" value="Genomic_DNA"/>
</dbReference>
<sequence>MRLVFLVSFVLLTGCSSILQHKLEHYRGLDLTAGGQFEFAEHKQFCSDKGCIDYLDLSQPVLKGAALEEFDWSFEFTVNQQRQVDTHQFRFKPLKNNAPVILILPGYGMHKADMQFTALYFREQGLWPIILPGPTETNHFDFGLNHAQVSIDLVRQQFAGHAVFGFGFSMGAAAMGPLSQQLPHWQGGILVAPMQNFVAAGGEVFQTIRNQAWWYTFISAHRIREALLSIQHAAERTDAELDFLQNMPAQANLLILASNTDKVAPFSALAVHASDTQQVIRVADRYHPELTYLWPEMRLAIVSWLHHLGYSPSAEY</sequence>
<comment type="caution">
    <text evidence="1">The sequence shown here is derived from an EMBL/GenBank/DDBJ whole genome shotgun (WGS) entry which is preliminary data.</text>
</comment>